<keyword evidence="2" id="KW-1003">Cell membrane</keyword>
<dbReference type="InterPro" id="IPR022791">
    <property type="entry name" value="L-PG_synthase/AglD"/>
</dbReference>
<proteinExistence type="inferred from homology"/>
<evidence type="ECO:0000313" key="9">
    <source>
        <dbReference type="Proteomes" id="UP000824025"/>
    </source>
</evidence>
<feature type="transmembrane region" description="Helical" evidence="6">
    <location>
        <begin position="313"/>
        <end position="338"/>
    </location>
</feature>
<accession>A0A9D2IIP3</accession>
<comment type="catalytic activity">
    <reaction evidence="6">
        <text>L-lysyl-tRNA(Lys) + a 1,2-diacyl-sn-glycero-3-phospho-(1'-sn-glycerol) = a 1,2-diacyl-sn-glycero-3-phospho-1'-(3'-O-L-lysyl)-sn-glycerol + tRNA(Lys)</text>
        <dbReference type="Rhea" id="RHEA:10668"/>
        <dbReference type="Rhea" id="RHEA-COMP:9696"/>
        <dbReference type="Rhea" id="RHEA-COMP:9697"/>
        <dbReference type="ChEBI" id="CHEBI:64716"/>
        <dbReference type="ChEBI" id="CHEBI:75792"/>
        <dbReference type="ChEBI" id="CHEBI:78442"/>
        <dbReference type="ChEBI" id="CHEBI:78529"/>
        <dbReference type="EC" id="2.3.2.3"/>
    </reaction>
</comment>
<dbReference type="GO" id="GO:0006629">
    <property type="term" value="P:lipid metabolic process"/>
    <property type="evidence" value="ECO:0007669"/>
    <property type="project" value="UniProtKB-KW"/>
</dbReference>
<dbReference type="GO" id="GO:0050071">
    <property type="term" value="F:phosphatidylglycerol lysyltransferase activity"/>
    <property type="evidence" value="ECO:0007669"/>
    <property type="project" value="UniProtKB-EC"/>
</dbReference>
<feature type="transmembrane region" description="Helical" evidence="6">
    <location>
        <begin position="404"/>
        <end position="426"/>
    </location>
</feature>
<dbReference type="PANTHER" id="PTHR37693">
    <property type="entry name" value="PHOSPHATIDYLGLYCEROL LYSYLTRANSFERASE"/>
    <property type="match status" value="1"/>
</dbReference>
<dbReference type="EMBL" id="DXCF01000026">
    <property type="protein sequence ID" value="HIZ09793.1"/>
    <property type="molecule type" value="Genomic_DNA"/>
</dbReference>
<organism evidence="8 9">
    <name type="scientific">Candidatus Borkfalkia avicola</name>
    <dbReference type="NCBI Taxonomy" id="2838503"/>
    <lineage>
        <taxon>Bacteria</taxon>
        <taxon>Bacillati</taxon>
        <taxon>Bacillota</taxon>
        <taxon>Clostridia</taxon>
        <taxon>Christensenellales</taxon>
        <taxon>Christensenellaceae</taxon>
        <taxon>Candidatus Borkfalkia</taxon>
    </lineage>
</organism>
<evidence type="ECO:0000256" key="1">
    <source>
        <dbReference type="ARBA" id="ARBA00004651"/>
    </source>
</evidence>
<gene>
    <name evidence="6" type="primary">mprF</name>
    <name evidence="8" type="ORF">H9726_04810</name>
</gene>
<feature type="transmembrane region" description="Helical" evidence="6">
    <location>
        <begin position="79"/>
        <end position="99"/>
    </location>
</feature>
<comment type="function">
    <text evidence="6">Catalyzes the transfer of a lysyl group from L-lysyl-tRNA(Lys) to membrane-bound phosphatidylglycerol (PG), which produces lysylphosphatidylglycerol (LPG), a major component of the bacterial membrane with a positive net charge. LPG synthesis contributes to bacterial virulence as it is involved in the resistance mechanism against cationic antimicrobial peptides (CAMP) produces by the host's immune system (defensins, cathelicidins) and by the competing microorganisms.</text>
</comment>
<evidence type="ECO:0000256" key="4">
    <source>
        <dbReference type="ARBA" id="ARBA00022989"/>
    </source>
</evidence>
<comment type="subcellular location">
    <subcellularLocation>
        <location evidence="1 6">Cell membrane</location>
        <topology evidence="1 6">Multi-pass membrane protein</topology>
    </subcellularLocation>
</comment>
<evidence type="ECO:0000256" key="2">
    <source>
        <dbReference type="ARBA" id="ARBA00022475"/>
    </source>
</evidence>
<keyword evidence="6" id="KW-0046">Antibiotic resistance</keyword>
<keyword evidence="3 6" id="KW-0812">Transmembrane</keyword>
<dbReference type="Proteomes" id="UP000824025">
    <property type="component" value="Unassembled WGS sequence"/>
</dbReference>
<feature type="transmembrane region" description="Helical" evidence="6">
    <location>
        <begin position="376"/>
        <end position="398"/>
    </location>
</feature>
<keyword evidence="5 6" id="KW-0472">Membrane</keyword>
<evidence type="ECO:0000313" key="8">
    <source>
        <dbReference type="EMBL" id="HIZ09793.1"/>
    </source>
</evidence>
<feature type="transmembrane region" description="Helical" evidence="6">
    <location>
        <begin position="344"/>
        <end position="364"/>
    </location>
</feature>
<dbReference type="AlphaFoldDB" id="A0A9D2IIP3"/>
<keyword evidence="6" id="KW-0808">Transferase</keyword>
<evidence type="ECO:0000256" key="5">
    <source>
        <dbReference type="ARBA" id="ARBA00023136"/>
    </source>
</evidence>
<reference evidence="8" key="2">
    <citation type="submission" date="2021-04" db="EMBL/GenBank/DDBJ databases">
        <authorList>
            <person name="Gilroy R."/>
        </authorList>
    </citation>
    <scope>NUCLEOTIDE SEQUENCE</scope>
    <source>
        <strain evidence="8">CHK192-19661</strain>
    </source>
</reference>
<keyword evidence="6" id="KW-0443">Lipid metabolism</keyword>
<evidence type="ECO:0000256" key="6">
    <source>
        <dbReference type="RuleBase" id="RU363042"/>
    </source>
</evidence>
<sequence>MENENKTLPPAEDGSLPPAGENTGEESARDAAGNADAEKSAPAEGAGSAEGAAGGKGETPAQKEYSAEDLKKRKRKNTISLLVLLLIIGCVIYALWTLGNTIQKGDTATFYEVFGNMNWWYILAAFALFAVMFVMEALKFTVLGKCNGCSLGFRKDMKTALVGKYYECITPFSSGGQPMQIYHLYKEGVPSAKSASITMVKYGVHMLGFTVVAAVVMGLGVPRLGTLIDNAATLNTLLICGWIGFGINAFIPVFVTLVVFFPRPVAWVVNLFVKLLYKIKILKNSAKIEARVRRWMDDFAVISQFVYKKPLTFFVLFLLCLGEPIIELIFPYLVLVAMCGGDVMGMQGTELLFAVMVLAMYATYGSTFIPTPGNSGALEVMFMAAFASLTESVVFWFVLMWRFIIYYTWIILGLGMNVTDMAGRIYRRRKEARKNAKTP</sequence>
<protein>
    <recommendedName>
        <fullName evidence="6">Phosphatidylglycerol lysyltransferase</fullName>
        <ecNumber evidence="6">2.3.2.3</ecNumber>
    </recommendedName>
    <alternativeName>
        <fullName evidence="6">Lysylphosphatidylglycerol synthase</fullName>
    </alternativeName>
</protein>
<comment type="caution">
    <text evidence="8">The sequence shown here is derived from an EMBL/GenBank/DDBJ whole genome shotgun (WGS) entry which is preliminary data.</text>
</comment>
<feature type="compositionally biased region" description="Low complexity" evidence="7">
    <location>
        <begin position="42"/>
        <end position="51"/>
    </location>
</feature>
<feature type="transmembrane region" description="Helical" evidence="6">
    <location>
        <begin position="119"/>
        <end position="138"/>
    </location>
</feature>
<evidence type="ECO:0000256" key="7">
    <source>
        <dbReference type="SAM" id="MobiDB-lite"/>
    </source>
</evidence>
<keyword evidence="4 6" id="KW-1133">Transmembrane helix</keyword>
<dbReference type="GO" id="GO:0005886">
    <property type="term" value="C:plasma membrane"/>
    <property type="evidence" value="ECO:0007669"/>
    <property type="project" value="UniProtKB-SubCell"/>
</dbReference>
<feature type="region of interest" description="Disordered" evidence="7">
    <location>
        <begin position="1"/>
        <end position="69"/>
    </location>
</feature>
<dbReference type="NCBIfam" id="TIGR00374">
    <property type="entry name" value="flippase-like domain"/>
    <property type="match status" value="1"/>
</dbReference>
<dbReference type="PANTHER" id="PTHR37693:SF1">
    <property type="entry name" value="INTEGRAL MEMBRANE PROTEIN"/>
    <property type="match status" value="1"/>
</dbReference>
<comment type="similarity">
    <text evidence="6">Belongs to the LPG synthase family.</text>
</comment>
<dbReference type="Pfam" id="PF03706">
    <property type="entry name" value="LPG_synthase_TM"/>
    <property type="match status" value="1"/>
</dbReference>
<name>A0A9D2IIP3_9FIRM</name>
<reference evidence="8" key="1">
    <citation type="journal article" date="2021" name="PeerJ">
        <title>Extensive microbial diversity within the chicken gut microbiome revealed by metagenomics and culture.</title>
        <authorList>
            <person name="Gilroy R."/>
            <person name="Ravi A."/>
            <person name="Getino M."/>
            <person name="Pursley I."/>
            <person name="Horton D.L."/>
            <person name="Alikhan N.F."/>
            <person name="Baker D."/>
            <person name="Gharbi K."/>
            <person name="Hall N."/>
            <person name="Watson M."/>
            <person name="Adriaenssens E.M."/>
            <person name="Foster-Nyarko E."/>
            <person name="Jarju S."/>
            <person name="Secka A."/>
            <person name="Antonio M."/>
            <person name="Oren A."/>
            <person name="Chaudhuri R.R."/>
            <person name="La Ragione R."/>
            <person name="Hildebrand F."/>
            <person name="Pallen M.J."/>
        </authorList>
    </citation>
    <scope>NUCLEOTIDE SEQUENCE</scope>
    <source>
        <strain evidence="8">CHK192-19661</strain>
    </source>
</reference>
<evidence type="ECO:0000256" key="3">
    <source>
        <dbReference type="ARBA" id="ARBA00022692"/>
    </source>
</evidence>
<dbReference type="EC" id="2.3.2.3" evidence="6"/>
<feature type="transmembrane region" description="Helical" evidence="6">
    <location>
        <begin position="202"/>
        <end position="224"/>
    </location>
</feature>
<feature type="transmembrane region" description="Helical" evidence="6">
    <location>
        <begin position="236"/>
        <end position="261"/>
    </location>
</feature>
<dbReference type="GO" id="GO:0046677">
    <property type="term" value="P:response to antibiotic"/>
    <property type="evidence" value="ECO:0007669"/>
    <property type="project" value="UniProtKB-KW"/>
</dbReference>